<keyword evidence="2" id="KW-1185">Reference proteome</keyword>
<gene>
    <name evidence="1" type="ORF">ACFS5P_18805</name>
</gene>
<comment type="caution">
    <text evidence="1">The sequence shown here is derived from an EMBL/GenBank/DDBJ whole genome shotgun (WGS) entry which is preliminary data.</text>
</comment>
<dbReference type="EMBL" id="JBHUPG010000053">
    <property type="protein sequence ID" value="MFD2913946.1"/>
    <property type="molecule type" value="Genomic_DNA"/>
</dbReference>
<name>A0ABW5ZN11_9BACL</name>
<dbReference type="RefSeq" id="WP_204731028.1">
    <property type="nucleotide sequence ID" value="NZ_JAFBDK010000034.1"/>
</dbReference>
<dbReference type="Proteomes" id="UP001597561">
    <property type="component" value="Unassembled WGS sequence"/>
</dbReference>
<sequence>MTLILNYTFSPYFAIVSSDKRVVEVNADALSDGGLYDPRKLGENDLSVVHEKQDKSFQLNEKLLIAAGGVSQVSTYLVEKLKDAIRPFHDLGMCKEILGIVVHEAQDDPELGSFSKYLEVKNSVSLFITGFYMDGHIGTLKFSSGQEIEETKCHPGSYYATSILPLEAYSDEDQTEMLTIEDFPQGVGKDAIKDLAFEKVIERVSFLHSLISYTQSVSVSPDYVIRVILHDLDGYHYEEFEIDSTAAHEQFRLIKEEEGT</sequence>
<evidence type="ECO:0000313" key="2">
    <source>
        <dbReference type="Proteomes" id="UP001597561"/>
    </source>
</evidence>
<proteinExistence type="predicted"/>
<protein>
    <submittedName>
        <fullName evidence="1">Uncharacterized protein</fullName>
    </submittedName>
</protein>
<organism evidence="1 2">
    <name type="scientific">Jeotgalibacillus terrae</name>
    <dbReference type="NCBI Taxonomy" id="587735"/>
    <lineage>
        <taxon>Bacteria</taxon>
        <taxon>Bacillati</taxon>
        <taxon>Bacillota</taxon>
        <taxon>Bacilli</taxon>
        <taxon>Bacillales</taxon>
        <taxon>Caryophanaceae</taxon>
        <taxon>Jeotgalibacillus</taxon>
    </lineage>
</organism>
<evidence type="ECO:0000313" key="1">
    <source>
        <dbReference type="EMBL" id="MFD2913946.1"/>
    </source>
</evidence>
<accession>A0ABW5ZN11</accession>
<reference evidence="2" key="1">
    <citation type="journal article" date="2019" name="Int. J. Syst. Evol. Microbiol.">
        <title>The Global Catalogue of Microorganisms (GCM) 10K type strain sequencing project: providing services to taxonomists for standard genome sequencing and annotation.</title>
        <authorList>
            <consortium name="The Broad Institute Genomics Platform"/>
            <consortium name="The Broad Institute Genome Sequencing Center for Infectious Disease"/>
            <person name="Wu L."/>
            <person name="Ma J."/>
        </authorList>
    </citation>
    <scope>NUCLEOTIDE SEQUENCE [LARGE SCALE GENOMIC DNA]</scope>
    <source>
        <strain evidence="2">KCTC 13528</strain>
    </source>
</reference>